<feature type="transmembrane region" description="Helical" evidence="6">
    <location>
        <begin position="456"/>
        <end position="475"/>
    </location>
</feature>
<dbReference type="GO" id="GO:0016020">
    <property type="term" value="C:membrane"/>
    <property type="evidence" value="ECO:0007669"/>
    <property type="project" value="UniProtKB-SubCell"/>
</dbReference>
<feature type="transmembrane region" description="Helical" evidence="6">
    <location>
        <begin position="202"/>
        <end position="221"/>
    </location>
</feature>
<feature type="transmembrane region" description="Helical" evidence="6">
    <location>
        <begin position="344"/>
        <end position="365"/>
    </location>
</feature>
<feature type="transmembrane region" description="Helical" evidence="6">
    <location>
        <begin position="421"/>
        <end position="444"/>
    </location>
</feature>
<evidence type="ECO:0000256" key="1">
    <source>
        <dbReference type="ARBA" id="ARBA00004141"/>
    </source>
</evidence>
<evidence type="ECO:0000256" key="2">
    <source>
        <dbReference type="ARBA" id="ARBA00022692"/>
    </source>
</evidence>
<dbReference type="HOGENOM" id="CLU_491064_0_0_1"/>
<proteinExistence type="predicted"/>
<dbReference type="Proteomes" id="UP000002748">
    <property type="component" value="Unassembled WGS sequence"/>
</dbReference>
<accession>J8TZU0</accession>
<dbReference type="VEuPathDB" id="FungiDB:A1Q1_05228"/>
<evidence type="ECO:0000256" key="3">
    <source>
        <dbReference type="ARBA" id="ARBA00022989"/>
    </source>
</evidence>
<keyword evidence="3 6" id="KW-1133">Transmembrane helix</keyword>
<dbReference type="SUPFAM" id="SSF103473">
    <property type="entry name" value="MFS general substrate transporter"/>
    <property type="match status" value="1"/>
</dbReference>
<feature type="compositionally biased region" description="Low complexity" evidence="5">
    <location>
        <begin position="537"/>
        <end position="548"/>
    </location>
</feature>
<keyword evidence="4 6" id="KW-0472">Membrane</keyword>
<feature type="transmembrane region" description="Helical" evidence="6">
    <location>
        <begin position="481"/>
        <end position="500"/>
    </location>
</feature>
<dbReference type="EMBL" id="ALBS01000002">
    <property type="protein sequence ID" value="EJT53265.1"/>
    <property type="molecule type" value="Genomic_DNA"/>
</dbReference>
<name>J8TZU0_TRIAS</name>
<dbReference type="Pfam" id="PF07690">
    <property type="entry name" value="MFS_1"/>
    <property type="match status" value="1"/>
</dbReference>
<dbReference type="KEGG" id="tasa:A1Q1_05228"/>
<dbReference type="PANTHER" id="PTHR23294">
    <property type="entry name" value="ET TRANSLATION PRODUCT-RELATED"/>
    <property type="match status" value="1"/>
</dbReference>
<evidence type="ECO:0000313" key="8">
    <source>
        <dbReference type="Proteomes" id="UP000002748"/>
    </source>
</evidence>
<sequence length="555" mass="61006">MSGNTSSTGSEADFEKKGPQAPVQVLDVPAHELAHKKYSLKALWHWLGDRDIHVWIMSLGFTLLFTSYPIQGVQTIRFPDTGAYILIVLYSAYFVTSMWATFFLSWWGLEFCLIWGPISYGTWIACMFANNNAANLVGAAFFGWGAGILWPAAGQLIAACSTPHNRASNAGIYQCAFHLGVFAGGLILGGVQKGLPNWNHQYAVFLGLCGTSVICFFIHAISFRRRFRGHKTAASAAHVEQQPDVELHRVKLDDGTVEYRRVEKADLKNENAVVQDLALSGGSGSTGSKLAAWKANFWNPVKMLWHPVFGPLGPSIFVTGGMTQGWFNASFNKIVNKVGGDWNGWIYAISESWALVAAILFGIFYDRLRTRYVASKFRWIMYIYIGAYYCLCGLALAAYYMGEKGVGSEPGMTRPSHYKAVLSFAGAFYNIQLLALEVSILTYLSTFLTYNADVAFSSKIGCEAGGYLLVFGLVNVLNPKWMIVLLFCCGPPAHIVYLIWWHAPDRPVAEILESANSSQTAISTPVAESVDEKVVESPAQSPSQPAQATVHVVSK</sequence>
<organism evidence="7 8">
    <name type="scientific">Trichosporon asahii var. asahii (strain ATCC 90039 / CBS 2479 / JCM 2466 / KCTC 7840 / NBRC 103889/ NCYC 2677 / UAMH 7654)</name>
    <name type="common">Yeast</name>
    <dbReference type="NCBI Taxonomy" id="1186058"/>
    <lineage>
        <taxon>Eukaryota</taxon>
        <taxon>Fungi</taxon>
        <taxon>Dikarya</taxon>
        <taxon>Basidiomycota</taxon>
        <taxon>Agaricomycotina</taxon>
        <taxon>Tremellomycetes</taxon>
        <taxon>Trichosporonales</taxon>
        <taxon>Trichosporonaceae</taxon>
        <taxon>Trichosporon</taxon>
    </lineage>
</organism>
<feature type="transmembrane region" description="Helical" evidence="6">
    <location>
        <begin position="136"/>
        <end position="158"/>
    </location>
</feature>
<protein>
    <recommendedName>
        <fullName evidence="9">MFS general substrate transporter</fullName>
    </recommendedName>
</protein>
<comment type="caution">
    <text evidence="7">The sequence shown here is derived from an EMBL/GenBank/DDBJ whole genome shotgun (WGS) entry which is preliminary data.</text>
</comment>
<dbReference type="OrthoDB" id="2588667at2759"/>
<dbReference type="AlphaFoldDB" id="J8TZU0"/>
<feature type="region of interest" description="Disordered" evidence="5">
    <location>
        <begin position="533"/>
        <end position="555"/>
    </location>
</feature>
<feature type="transmembrane region" description="Helical" evidence="6">
    <location>
        <begin position="304"/>
        <end position="324"/>
    </location>
</feature>
<evidence type="ECO:0000313" key="7">
    <source>
        <dbReference type="EMBL" id="EJT53265.1"/>
    </source>
</evidence>
<gene>
    <name evidence="7" type="ORF">A1Q1_05228</name>
</gene>
<dbReference type="InterPro" id="IPR036259">
    <property type="entry name" value="MFS_trans_sf"/>
</dbReference>
<feature type="transmembrane region" description="Helical" evidence="6">
    <location>
        <begin position="52"/>
        <end position="70"/>
    </location>
</feature>
<dbReference type="InterPro" id="IPR051617">
    <property type="entry name" value="UNC-93-like_regulator"/>
</dbReference>
<reference evidence="7 8" key="1">
    <citation type="journal article" date="2012" name="Eukaryot. Cell">
        <title>Draft genome sequence of CBS 2479, the standard type strain of Trichosporon asahii.</title>
        <authorList>
            <person name="Yang R.Y."/>
            <person name="Li H.T."/>
            <person name="Zhu H."/>
            <person name="Zhou G.P."/>
            <person name="Wang M."/>
            <person name="Wang L."/>
        </authorList>
    </citation>
    <scope>NUCLEOTIDE SEQUENCE [LARGE SCALE GENOMIC DNA]</scope>
    <source>
        <strain evidence="8">ATCC 90039 / CBS 2479 / JCM 2466 / KCTC 7840 / NCYC 2677 / UAMH 7654</strain>
    </source>
</reference>
<feature type="transmembrane region" description="Helical" evidence="6">
    <location>
        <begin position="170"/>
        <end position="190"/>
    </location>
</feature>
<dbReference type="GeneID" id="25988740"/>
<feature type="transmembrane region" description="Helical" evidence="6">
    <location>
        <begin position="377"/>
        <end position="401"/>
    </location>
</feature>
<evidence type="ECO:0000256" key="6">
    <source>
        <dbReference type="SAM" id="Phobius"/>
    </source>
</evidence>
<feature type="transmembrane region" description="Helical" evidence="6">
    <location>
        <begin position="82"/>
        <end position="104"/>
    </location>
</feature>
<keyword evidence="2 6" id="KW-0812">Transmembrane</keyword>
<dbReference type="GO" id="GO:0022857">
    <property type="term" value="F:transmembrane transporter activity"/>
    <property type="evidence" value="ECO:0007669"/>
    <property type="project" value="InterPro"/>
</dbReference>
<dbReference type="Gene3D" id="1.20.1250.20">
    <property type="entry name" value="MFS general substrate transporter like domains"/>
    <property type="match status" value="1"/>
</dbReference>
<comment type="subcellular location">
    <subcellularLocation>
        <location evidence="1">Membrane</location>
        <topology evidence="1">Multi-pass membrane protein</topology>
    </subcellularLocation>
</comment>
<evidence type="ECO:0000256" key="4">
    <source>
        <dbReference type="ARBA" id="ARBA00023136"/>
    </source>
</evidence>
<dbReference type="PANTHER" id="PTHR23294:SF0">
    <property type="entry name" value="UNC93-LIKE PROTEIN MFSD11"/>
    <property type="match status" value="1"/>
</dbReference>
<dbReference type="RefSeq" id="XP_014184178.1">
    <property type="nucleotide sequence ID" value="XM_014328703.1"/>
</dbReference>
<evidence type="ECO:0000256" key="5">
    <source>
        <dbReference type="SAM" id="MobiDB-lite"/>
    </source>
</evidence>
<evidence type="ECO:0008006" key="9">
    <source>
        <dbReference type="Google" id="ProtNLM"/>
    </source>
</evidence>
<dbReference type="InterPro" id="IPR011701">
    <property type="entry name" value="MFS"/>
</dbReference>